<dbReference type="EMBL" id="CP017019">
    <property type="protein sequence ID" value="AOQ24576.1"/>
    <property type="molecule type" value="Genomic_DNA"/>
</dbReference>
<reference evidence="1 3" key="1">
    <citation type="submission" date="2016-08" db="EMBL/GenBank/DDBJ databases">
        <title>Moorella thermoacetica DSM 103132.</title>
        <authorList>
            <person name="Jendresen C.B."/>
            <person name="Redl S.M."/>
            <person name="Jensen T.O."/>
            <person name="Nielsen A.T."/>
        </authorList>
    </citation>
    <scope>NUCLEOTIDE SEQUENCE [LARGE SCALE GENOMIC DNA]</scope>
    <source>
        <strain evidence="1 3">DSM 103132</strain>
    </source>
</reference>
<evidence type="ECO:0000313" key="3">
    <source>
        <dbReference type="Proteomes" id="UP000094598"/>
    </source>
</evidence>
<accession>A0AAC9HK57</accession>
<dbReference type="EMBL" id="VCDX01000006">
    <property type="protein sequence ID" value="TYL12677.1"/>
    <property type="molecule type" value="Genomic_DNA"/>
</dbReference>
<dbReference type="AlphaFoldDB" id="A0AAC9HK57"/>
<dbReference type="Proteomes" id="UP000094598">
    <property type="component" value="Chromosome"/>
</dbReference>
<reference evidence="2 4" key="2">
    <citation type="submission" date="2019-05" db="EMBL/GenBank/DDBJ databases">
        <title>Genome sequence of Moorella thermoacetica ATCC 33924.</title>
        <authorList>
            <person name="Poehlein A."/>
            <person name="Bengelsdorf F.R."/>
            <person name="Duerre P."/>
            <person name="Daniel R."/>
        </authorList>
    </citation>
    <scope>NUCLEOTIDE SEQUENCE [LARGE SCALE GENOMIC DNA]</scope>
    <source>
        <strain evidence="2 4">ATCC 33924</strain>
    </source>
</reference>
<keyword evidence="4" id="KW-1185">Reference proteome</keyword>
<evidence type="ECO:0000313" key="2">
    <source>
        <dbReference type="EMBL" id="TYL12677.1"/>
    </source>
</evidence>
<evidence type="ECO:0000313" key="1">
    <source>
        <dbReference type="EMBL" id="AOQ24576.1"/>
    </source>
</evidence>
<proteinExistence type="predicted"/>
<name>A0AAC9HK57_NEOTH</name>
<dbReference type="RefSeq" id="WP_148871552.1">
    <property type="nucleotide sequence ID" value="NZ_CP017019.1"/>
</dbReference>
<organism evidence="1 3">
    <name type="scientific">Neomoorella thermoacetica</name>
    <name type="common">Clostridium thermoaceticum</name>
    <dbReference type="NCBI Taxonomy" id="1525"/>
    <lineage>
        <taxon>Bacteria</taxon>
        <taxon>Bacillati</taxon>
        <taxon>Bacillota</taxon>
        <taxon>Clostridia</taxon>
        <taxon>Neomoorellales</taxon>
        <taxon>Neomoorellaceae</taxon>
        <taxon>Neomoorella</taxon>
    </lineage>
</organism>
<gene>
    <name evidence="1" type="ORF">Maut_02146</name>
    <name evidence="2" type="ORF">MTAT_19190</name>
</gene>
<protein>
    <submittedName>
        <fullName evidence="1">Uncharacterized protein</fullName>
    </submittedName>
</protein>
<dbReference type="Proteomes" id="UP000322283">
    <property type="component" value="Unassembled WGS sequence"/>
</dbReference>
<sequence length="105" mass="12377">MTVEEVTLNIKGRRLSVGYIDYNTKTFTSVRRRDKHFYRNSKSWGMDTGILLNLKEKGIKEIRIFDQQTGRTYRTKLDAFFADGRDIDLGYGKQKLLPESYFEII</sequence>
<evidence type="ECO:0000313" key="4">
    <source>
        <dbReference type="Proteomes" id="UP000322283"/>
    </source>
</evidence>